<dbReference type="EMBL" id="AHOM02000005">
    <property type="protein sequence ID" value="EJZ42299.1"/>
    <property type="molecule type" value="Genomic_DNA"/>
</dbReference>
<dbReference type="RefSeq" id="WP_008591858.1">
    <property type="nucleotide sequence ID" value="NZ_AHOM02000005.1"/>
</dbReference>
<proteinExistence type="predicted"/>
<keyword evidence="1" id="KW-0732">Signal</keyword>
<dbReference type="Pfam" id="PF13205">
    <property type="entry name" value="Big_5"/>
    <property type="match status" value="3"/>
</dbReference>
<feature type="domain" description="SbsA Ig-like" evidence="2">
    <location>
        <begin position="48"/>
        <end position="147"/>
    </location>
</feature>
<dbReference type="Gene3D" id="2.60.40.3710">
    <property type="match status" value="1"/>
</dbReference>
<reference evidence="3 4" key="1">
    <citation type="submission" date="2012-08" db="EMBL/GenBank/DDBJ databases">
        <authorList>
            <person name="Harkins D.M."/>
            <person name="Durkin A.S."/>
            <person name="Selengut J.D."/>
            <person name="Sanka R."/>
            <person name="DePew J."/>
            <person name="Purushe J."/>
            <person name="Matthias M.A."/>
            <person name="Vinetz J.M."/>
            <person name="Sutton G.G."/>
            <person name="Nelson W.C."/>
            <person name="Fouts D.E."/>
        </authorList>
    </citation>
    <scope>NUCLEOTIDE SEQUENCE [LARGE SCALE GENOMIC DNA]</scope>
    <source>
        <strain evidence="3 4">MMD4847</strain>
    </source>
</reference>
<evidence type="ECO:0000313" key="4">
    <source>
        <dbReference type="Proteomes" id="UP000018720"/>
    </source>
</evidence>
<gene>
    <name evidence="3" type="ORF">LEP1GSC178_0058</name>
</gene>
<dbReference type="Proteomes" id="UP000018720">
    <property type="component" value="Unassembled WGS sequence"/>
</dbReference>
<evidence type="ECO:0000313" key="3">
    <source>
        <dbReference type="EMBL" id="EJZ42299.1"/>
    </source>
</evidence>
<feature type="domain" description="SbsA Ig-like" evidence="2">
    <location>
        <begin position="290"/>
        <end position="370"/>
    </location>
</feature>
<comment type="caution">
    <text evidence="3">The sequence shown here is derived from an EMBL/GenBank/DDBJ whole genome shotgun (WGS) entry which is preliminary data.</text>
</comment>
<sequence length="531" mass="57123">MRNLINKINKLVSLMFCFLLFMTCKGGLNETEMLSKLGLQWTDSFQYPAVLLTSPSNGALEISSDSRIVIDFSKSMNTIITAGGVSVTANGGNTTFTPSWVFDSRLILDFPSGLTEGKRYEVTLNRSGVKDSDGNFLPKNFIFHFYTEGGGHVPTILSSSPQPNGSVVTGWPVNGNLIVTFSEPMDEATTNSAVSLSGGAALYIPVWNANRTQMTLQLKSDLEIGTTYTLKIGTTAKSSAGIALASEYLVVFSTGSTFTRPDVAPDVTLGTSWTSPAPSPLPAVNAPYHGVSKFDNFTFQFTETMDRQSVLDAIAFEPSISGVYSWIGPSLLRFTPNDPLTQGKTYRLKIDSTAKSSQGQLLQNGYVIDFVVDDPFTSVPIAFSSVNGRSYAIADCVTLISDLTITGPTFPSQSIENVINPQIACTAVYQFEVRLNTAGGVALKTSGDGDVFSNANVSVDYMFGGPASPALNIYQINYIPTANPQVLRILLTGNPGSGLRYKFSLKGGTGGIQDTYGNFLNQNLEFLFYGN</sequence>
<evidence type="ECO:0000256" key="1">
    <source>
        <dbReference type="ARBA" id="ARBA00022729"/>
    </source>
</evidence>
<accession>A0ABP2RHC3</accession>
<keyword evidence="4" id="KW-1185">Reference proteome</keyword>
<dbReference type="Gene3D" id="2.60.40.1220">
    <property type="match status" value="2"/>
</dbReference>
<dbReference type="InterPro" id="IPR032812">
    <property type="entry name" value="SbsA_Ig"/>
</dbReference>
<protein>
    <submittedName>
        <fullName evidence="3">Ig-like protein</fullName>
    </submittedName>
</protein>
<feature type="domain" description="SbsA Ig-like" evidence="2">
    <location>
        <begin position="154"/>
        <end position="254"/>
    </location>
</feature>
<name>A0ABP2RHC3_9LEPT</name>
<dbReference type="InterPro" id="IPR014755">
    <property type="entry name" value="Cu-Rt/internalin_Ig-like"/>
</dbReference>
<organism evidence="3 4">
    <name type="scientific">Leptospira licerasiae str. MMD4847</name>
    <dbReference type="NCBI Taxonomy" id="1049971"/>
    <lineage>
        <taxon>Bacteria</taxon>
        <taxon>Pseudomonadati</taxon>
        <taxon>Spirochaetota</taxon>
        <taxon>Spirochaetia</taxon>
        <taxon>Leptospirales</taxon>
        <taxon>Leptospiraceae</taxon>
        <taxon>Leptospira</taxon>
    </lineage>
</organism>
<evidence type="ECO:0000259" key="2">
    <source>
        <dbReference type="Pfam" id="PF13205"/>
    </source>
</evidence>